<reference evidence="2 3" key="1">
    <citation type="journal article" date="2015" name="Fungal Genet. Biol.">
        <title>Evolution of novel wood decay mechanisms in Agaricales revealed by the genome sequences of Fistulina hepatica and Cylindrobasidium torrendii.</title>
        <authorList>
            <person name="Floudas D."/>
            <person name="Held B.W."/>
            <person name="Riley R."/>
            <person name="Nagy L.G."/>
            <person name="Koehler G."/>
            <person name="Ransdell A.S."/>
            <person name="Younus H."/>
            <person name="Chow J."/>
            <person name="Chiniquy J."/>
            <person name="Lipzen A."/>
            <person name="Tritt A."/>
            <person name="Sun H."/>
            <person name="Haridas S."/>
            <person name="LaButti K."/>
            <person name="Ohm R.A."/>
            <person name="Kues U."/>
            <person name="Blanchette R.A."/>
            <person name="Grigoriev I.V."/>
            <person name="Minto R.E."/>
            <person name="Hibbett D.S."/>
        </authorList>
    </citation>
    <scope>NUCLEOTIDE SEQUENCE [LARGE SCALE GENOMIC DNA]</scope>
    <source>
        <strain evidence="2 3">FP15055 ss-10</strain>
    </source>
</reference>
<feature type="compositionally biased region" description="Low complexity" evidence="1">
    <location>
        <begin position="165"/>
        <end position="191"/>
    </location>
</feature>
<protein>
    <recommendedName>
        <fullName evidence="4">BAH domain-containing protein</fullName>
    </recommendedName>
</protein>
<organism evidence="2 3">
    <name type="scientific">Cylindrobasidium torrendii FP15055 ss-10</name>
    <dbReference type="NCBI Taxonomy" id="1314674"/>
    <lineage>
        <taxon>Eukaryota</taxon>
        <taxon>Fungi</taxon>
        <taxon>Dikarya</taxon>
        <taxon>Basidiomycota</taxon>
        <taxon>Agaricomycotina</taxon>
        <taxon>Agaricomycetes</taxon>
        <taxon>Agaricomycetidae</taxon>
        <taxon>Agaricales</taxon>
        <taxon>Marasmiineae</taxon>
        <taxon>Physalacriaceae</taxon>
        <taxon>Cylindrobasidium</taxon>
    </lineage>
</organism>
<gene>
    <name evidence="2" type="ORF">CYLTODRAFT_86840</name>
</gene>
<accession>A0A0D7BNZ1</accession>
<name>A0A0D7BNZ1_9AGAR</name>
<dbReference type="Proteomes" id="UP000054007">
    <property type="component" value="Unassembled WGS sequence"/>
</dbReference>
<feature type="region of interest" description="Disordered" evidence="1">
    <location>
        <begin position="151"/>
        <end position="223"/>
    </location>
</feature>
<evidence type="ECO:0000256" key="1">
    <source>
        <dbReference type="SAM" id="MobiDB-lite"/>
    </source>
</evidence>
<dbReference type="EMBL" id="KN880449">
    <property type="protein sequence ID" value="KIY71914.1"/>
    <property type="molecule type" value="Genomic_DNA"/>
</dbReference>
<keyword evidence="3" id="KW-1185">Reference proteome</keyword>
<proteinExistence type="predicted"/>
<feature type="compositionally biased region" description="Pro residues" evidence="1">
    <location>
        <begin position="151"/>
        <end position="164"/>
    </location>
</feature>
<dbReference type="AlphaFoldDB" id="A0A0D7BNZ1"/>
<evidence type="ECO:0000313" key="2">
    <source>
        <dbReference type="EMBL" id="KIY71914.1"/>
    </source>
</evidence>
<evidence type="ECO:0008006" key="4">
    <source>
        <dbReference type="Google" id="ProtNLM"/>
    </source>
</evidence>
<evidence type="ECO:0000313" key="3">
    <source>
        <dbReference type="Proteomes" id="UP000054007"/>
    </source>
</evidence>
<sequence length="428" mass="46717">MSLRIAKFALGAPPYVLTAVLPLRGEEDATTVRPPFLDALNITLLALASLENEYIFWEGSPGHIYVEKCTRQCALLDKDTCAQITTLTRKPWQLYASSSAWSRLCVDVEGWRKSDGPGSLKALQEEADSLEVNLGSVVSFAPALPMIEAPPMSPATLPTPPPTQPTLAEPAPGIGSAPAANPVASSSTVSVRPSPATCVPAATKRRAEDVGEGTPKAKRARKKSVIRVPRLHDVKWRSAYGGVFMDEDGNGRAACIITEEPGLRQFKTTYKRGDFVIIAKPQDCTDTFAWVARITGFEYASGQAPVGRIETILASIQWFNPVGDNESREIRFSGFQDVPLLAFDALTNVAKLDSRNPTLPLLRESDRFIKKSSSTMFENSRKSAARPLLRAILRRIVLWVWVCDTCMIQVQTTRAGASVARHFSMSNA</sequence>